<dbReference type="Proteomes" id="UP000247476">
    <property type="component" value="Unassembled WGS sequence"/>
</dbReference>
<dbReference type="OrthoDB" id="32510at2"/>
<organism evidence="1 2">
    <name type="scientific">Paenibacillus flagellatus</name>
    <dbReference type="NCBI Taxonomy" id="2211139"/>
    <lineage>
        <taxon>Bacteria</taxon>
        <taxon>Bacillati</taxon>
        <taxon>Bacillota</taxon>
        <taxon>Bacilli</taxon>
        <taxon>Bacillales</taxon>
        <taxon>Paenibacillaceae</taxon>
        <taxon>Paenibacillus</taxon>
    </lineage>
</organism>
<dbReference type="PANTHER" id="PTHR33221">
    <property type="entry name" value="WINGED HELIX-TURN-HELIX TRANSCRIPTIONAL REGULATOR, RRF2 FAMILY"/>
    <property type="match status" value="1"/>
</dbReference>
<dbReference type="InterPro" id="IPR036388">
    <property type="entry name" value="WH-like_DNA-bd_sf"/>
</dbReference>
<dbReference type="Gene3D" id="1.10.10.10">
    <property type="entry name" value="Winged helix-like DNA-binding domain superfamily/Winged helix DNA-binding domain"/>
    <property type="match status" value="1"/>
</dbReference>
<protein>
    <submittedName>
        <fullName evidence="1">Transcriptional regulator</fullName>
    </submittedName>
</protein>
<evidence type="ECO:0000313" key="1">
    <source>
        <dbReference type="EMBL" id="PYI51001.1"/>
    </source>
</evidence>
<sequence length="147" mass="16322">MSLEKPAGIFSYKMFGLSLQALVVLTKQKDTCPSWDIAQHLRSEATQLRRVLAKLVRENILETKEGRDGGYRLKKPANTVTLAEVYTALRMEEPICGGLMDTAGDHPLGDKMNAVFADLTTEIDRSVLDVLSRYTIADLADRVHGTK</sequence>
<dbReference type="PROSITE" id="PS51197">
    <property type="entry name" value="HTH_RRF2_2"/>
    <property type="match status" value="1"/>
</dbReference>
<dbReference type="RefSeq" id="WP_110843155.1">
    <property type="nucleotide sequence ID" value="NZ_QJVJ01000015.1"/>
</dbReference>
<gene>
    <name evidence="1" type="ORF">DLM86_26915</name>
</gene>
<keyword evidence="2" id="KW-1185">Reference proteome</keyword>
<evidence type="ECO:0000313" key="2">
    <source>
        <dbReference type="Proteomes" id="UP000247476"/>
    </source>
</evidence>
<dbReference type="PANTHER" id="PTHR33221:SF15">
    <property type="entry name" value="HTH-TYPE TRANSCRIPTIONAL REGULATOR YWGB-RELATED"/>
    <property type="match status" value="1"/>
</dbReference>
<name>A0A2V5JWM6_9BACL</name>
<dbReference type="GO" id="GO:0003700">
    <property type="term" value="F:DNA-binding transcription factor activity"/>
    <property type="evidence" value="ECO:0007669"/>
    <property type="project" value="TreeGrafter"/>
</dbReference>
<comment type="caution">
    <text evidence="1">The sequence shown here is derived from an EMBL/GenBank/DDBJ whole genome shotgun (WGS) entry which is preliminary data.</text>
</comment>
<dbReference type="AlphaFoldDB" id="A0A2V5JWM6"/>
<dbReference type="SUPFAM" id="SSF46785">
    <property type="entry name" value="Winged helix' DNA-binding domain"/>
    <property type="match status" value="1"/>
</dbReference>
<dbReference type="GO" id="GO:0005829">
    <property type="term" value="C:cytosol"/>
    <property type="evidence" value="ECO:0007669"/>
    <property type="project" value="TreeGrafter"/>
</dbReference>
<accession>A0A2V5JWM6</accession>
<dbReference type="Pfam" id="PF02082">
    <property type="entry name" value="Rrf2"/>
    <property type="match status" value="1"/>
</dbReference>
<reference evidence="1 2" key="1">
    <citation type="submission" date="2018-05" db="EMBL/GenBank/DDBJ databases">
        <title>Paenibacillus flagellatus sp. nov., isolated from selenium mineral soil.</title>
        <authorList>
            <person name="Dai X."/>
        </authorList>
    </citation>
    <scope>NUCLEOTIDE SEQUENCE [LARGE SCALE GENOMIC DNA]</scope>
    <source>
        <strain evidence="1 2">DXL2</strain>
    </source>
</reference>
<dbReference type="EMBL" id="QJVJ01000015">
    <property type="protein sequence ID" value="PYI51001.1"/>
    <property type="molecule type" value="Genomic_DNA"/>
</dbReference>
<dbReference type="InterPro" id="IPR000944">
    <property type="entry name" value="Tscrpt_reg_Rrf2"/>
</dbReference>
<dbReference type="InterPro" id="IPR036390">
    <property type="entry name" value="WH_DNA-bd_sf"/>
</dbReference>
<proteinExistence type="predicted"/>